<dbReference type="KEGG" id="hprf:HLPR_16150"/>
<gene>
    <name evidence="2" type="ORF">HLPR_16150</name>
</gene>
<dbReference type="Proteomes" id="UP001321786">
    <property type="component" value="Chromosome"/>
</dbReference>
<feature type="transmembrane region" description="Helical" evidence="1">
    <location>
        <begin position="112"/>
        <end position="129"/>
    </location>
</feature>
<sequence>MVLLIIALLFFIGTVINLINALYITAIVELFIGLLLVGIYRFVKLEEKKEVEFLEWLYENHDKIISERAYYDDVRITPRTELKQYQLCVSFLIVSLKMNSRYFIIDKNPSKLIGVIYFLMTTVLGWWGLPWGPIYTVGAMLTNIKGGKKTTVCKLLSKMKQIEEKQNKKIIA</sequence>
<name>A0AAU9ED59_9FIRM</name>
<evidence type="ECO:0000256" key="1">
    <source>
        <dbReference type="SAM" id="Phobius"/>
    </source>
</evidence>
<evidence type="ECO:0000313" key="2">
    <source>
        <dbReference type="EMBL" id="BEP29284.1"/>
    </source>
</evidence>
<protein>
    <submittedName>
        <fullName evidence="2">Uncharacterized protein</fullName>
    </submittedName>
</protein>
<keyword evidence="3" id="KW-1185">Reference proteome</keyword>
<reference evidence="2 3" key="1">
    <citation type="submission" date="2023-08" db="EMBL/GenBank/DDBJ databases">
        <title>Helicovermis profunda gen. nov., sp. nov., a novel mesophilic, fermentative bacterium within the Bacillota from a deep-sea hydrothermal vent chimney.</title>
        <authorList>
            <person name="Miyazaki U."/>
            <person name="Mizutani D."/>
            <person name="Hashimoto Y."/>
            <person name="Tame A."/>
            <person name="Sawayama S."/>
            <person name="Miyazaki J."/>
            <person name="Takai K."/>
            <person name="Nakagawa S."/>
        </authorList>
    </citation>
    <scope>NUCLEOTIDE SEQUENCE [LARGE SCALE GENOMIC DNA]</scope>
    <source>
        <strain evidence="2 3">S502</strain>
    </source>
</reference>
<accession>A0AAU9ED59</accession>
<organism evidence="2 3">
    <name type="scientific">Helicovermis profundi</name>
    <dbReference type="NCBI Taxonomy" id="3065157"/>
    <lineage>
        <taxon>Bacteria</taxon>
        <taxon>Bacillati</taxon>
        <taxon>Bacillota</taxon>
        <taxon>Clostridia</taxon>
        <taxon>Helicovermis</taxon>
    </lineage>
</organism>
<keyword evidence="1" id="KW-0812">Transmembrane</keyword>
<dbReference type="EMBL" id="AP028654">
    <property type="protein sequence ID" value="BEP29284.1"/>
    <property type="molecule type" value="Genomic_DNA"/>
</dbReference>
<dbReference type="RefSeq" id="WP_338534929.1">
    <property type="nucleotide sequence ID" value="NZ_AP028654.1"/>
</dbReference>
<proteinExistence type="predicted"/>
<dbReference type="AlphaFoldDB" id="A0AAU9ED59"/>
<feature type="transmembrane region" description="Helical" evidence="1">
    <location>
        <begin position="27"/>
        <end position="43"/>
    </location>
</feature>
<evidence type="ECO:0000313" key="3">
    <source>
        <dbReference type="Proteomes" id="UP001321786"/>
    </source>
</evidence>
<keyword evidence="1" id="KW-0472">Membrane</keyword>
<keyword evidence="1" id="KW-1133">Transmembrane helix</keyword>